<dbReference type="AlphaFoldDB" id="A0A1F8CZ92"/>
<evidence type="ECO:0000313" key="3">
    <source>
        <dbReference type="Proteomes" id="UP000178937"/>
    </source>
</evidence>
<evidence type="ECO:0000313" key="2">
    <source>
        <dbReference type="EMBL" id="OGM81436.1"/>
    </source>
</evidence>
<dbReference type="Proteomes" id="UP000178937">
    <property type="component" value="Unassembled WGS sequence"/>
</dbReference>
<protein>
    <submittedName>
        <fullName evidence="2">Uncharacterized protein</fullName>
    </submittedName>
</protein>
<keyword evidence="1" id="KW-0812">Transmembrane</keyword>
<comment type="caution">
    <text evidence="2">The sequence shown here is derived from an EMBL/GenBank/DDBJ whole genome shotgun (WGS) entry which is preliminary data.</text>
</comment>
<feature type="transmembrane region" description="Helical" evidence="1">
    <location>
        <begin position="30"/>
        <end position="54"/>
    </location>
</feature>
<feature type="transmembrane region" description="Helical" evidence="1">
    <location>
        <begin position="91"/>
        <end position="110"/>
    </location>
</feature>
<feature type="transmembrane region" description="Helical" evidence="1">
    <location>
        <begin position="116"/>
        <end position="138"/>
    </location>
</feature>
<organism evidence="2 3">
    <name type="scientific">Candidatus Woesebacteria bacterium RIFOXYB1_FULL_41_13</name>
    <dbReference type="NCBI Taxonomy" id="1802540"/>
    <lineage>
        <taxon>Bacteria</taxon>
        <taxon>Candidatus Woeseibacteriota</taxon>
    </lineage>
</organism>
<accession>A0A1F8CZ92</accession>
<keyword evidence="1" id="KW-1133">Transmembrane helix</keyword>
<dbReference type="EMBL" id="MGIA01000010">
    <property type="protein sequence ID" value="OGM81436.1"/>
    <property type="molecule type" value="Genomic_DNA"/>
</dbReference>
<evidence type="ECO:0000256" key="1">
    <source>
        <dbReference type="SAM" id="Phobius"/>
    </source>
</evidence>
<keyword evidence="1" id="KW-0472">Membrane</keyword>
<gene>
    <name evidence="2" type="ORF">A2393_02525</name>
</gene>
<feature type="transmembrane region" description="Helical" evidence="1">
    <location>
        <begin position="159"/>
        <end position="176"/>
    </location>
</feature>
<reference evidence="2 3" key="1">
    <citation type="journal article" date="2016" name="Nat. Commun.">
        <title>Thousands of microbial genomes shed light on interconnected biogeochemical processes in an aquifer system.</title>
        <authorList>
            <person name="Anantharaman K."/>
            <person name="Brown C.T."/>
            <person name="Hug L.A."/>
            <person name="Sharon I."/>
            <person name="Castelle C.J."/>
            <person name="Probst A.J."/>
            <person name="Thomas B.C."/>
            <person name="Singh A."/>
            <person name="Wilkins M.J."/>
            <person name="Karaoz U."/>
            <person name="Brodie E.L."/>
            <person name="Williams K.H."/>
            <person name="Hubbard S.S."/>
            <person name="Banfield J.F."/>
        </authorList>
    </citation>
    <scope>NUCLEOTIDE SEQUENCE [LARGE SCALE GENOMIC DNA]</scope>
</reference>
<sequence>MRRDLFIHYAFWFAFFVLVSILGGKVSLGYWPFWVGGAIGTILPDIDHLIYIFFLNPHELTSQRVNYLIKKKEVARARTLLYETKSERRNMIFHSFVFQVIFMLLTFLIISSSDSVFVYGIVLAFSLHFLVDQFIDLIDNKNLNNWGQLISGGLDYRKSIIYIAASFLLLFLMGLSA</sequence>
<dbReference type="STRING" id="1802540.A2393_02525"/>
<proteinExistence type="predicted"/>
<dbReference type="Pfam" id="PF04307">
    <property type="entry name" value="YdjM"/>
    <property type="match status" value="1"/>
</dbReference>
<name>A0A1F8CZ92_9BACT</name>
<feature type="transmembrane region" description="Helical" evidence="1">
    <location>
        <begin position="7"/>
        <end position="24"/>
    </location>
</feature>
<dbReference type="InterPro" id="IPR007404">
    <property type="entry name" value="YdjM-like"/>
</dbReference>